<dbReference type="AlphaFoldDB" id="A0A127Q6Y6"/>
<organism evidence="2 3">
    <name type="scientific">Collimonas pratensis</name>
    <dbReference type="NCBI Taxonomy" id="279113"/>
    <lineage>
        <taxon>Bacteria</taxon>
        <taxon>Pseudomonadati</taxon>
        <taxon>Pseudomonadota</taxon>
        <taxon>Betaproteobacteria</taxon>
        <taxon>Burkholderiales</taxon>
        <taxon>Oxalobacteraceae</taxon>
        <taxon>Collimonas</taxon>
    </lineage>
</organism>
<dbReference type="KEGG" id="cpra:CPter91_3458"/>
<evidence type="ECO:0000256" key="1">
    <source>
        <dbReference type="SAM" id="MobiDB-lite"/>
    </source>
</evidence>
<proteinExistence type="predicted"/>
<sequence>MKSSHSYERSKAKKHQTKNMKHGRSNQLPALARPIWSYGKLLVRDRLGEIKRKNTEAIKYEPNDKTCHSPANCADRQNLGELIERRQHAGHRPAIEQSQVFDDLRRKRNGRFERFDAMTLQIPIFPIALFRWFRHILFGRLSHSLPLFWEES</sequence>
<protein>
    <submittedName>
        <fullName evidence="2">Uncharacterized protein</fullName>
    </submittedName>
</protein>
<feature type="compositionally biased region" description="Basic residues" evidence="1">
    <location>
        <begin position="11"/>
        <end position="24"/>
    </location>
</feature>
<accession>A0A127Q6Y6</accession>
<reference evidence="2 3" key="1">
    <citation type="submission" date="2015-11" db="EMBL/GenBank/DDBJ databases">
        <title>Exploring the genomic traits of fungus-feeding bacterial genus Collimonas.</title>
        <authorList>
            <person name="Song C."/>
            <person name="Schmidt R."/>
            <person name="de Jager V."/>
            <person name="Krzyzanowska D."/>
            <person name="Jongedijk E."/>
            <person name="Cankar K."/>
            <person name="Beekwilder J."/>
            <person name="van Veen A."/>
            <person name="de Boer W."/>
            <person name="van Veen J.A."/>
            <person name="Garbeva P."/>
        </authorList>
    </citation>
    <scope>NUCLEOTIDE SEQUENCE [LARGE SCALE GENOMIC DNA]</scope>
    <source>
        <strain evidence="2 3">Ter91</strain>
    </source>
</reference>
<evidence type="ECO:0000313" key="3">
    <source>
        <dbReference type="Proteomes" id="UP000074561"/>
    </source>
</evidence>
<dbReference type="PATRIC" id="fig|279113.9.peg.3423"/>
<dbReference type="Proteomes" id="UP000074561">
    <property type="component" value="Chromosome"/>
</dbReference>
<dbReference type="STRING" id="279113.CPter91_3458"/>
<feature type="compositionally biased region" description="Basic and acidic residues" evidence="1">
    <location>
        <begin position="1"/>
        <end position="10"/>
    </location>
</feature>
<gene>
    <name evidence="2" type="ORF">CPter91_3458</name>
</gene>
<evidence type="ECO:0000313" key="2">
    <source>
        <dbReference type="EMBL" id="AMP05784.1"/>
    </source>
</evidence>
<dbReference type="EMBL" id="CP013234">
    <property type="protein sequence ID" value="AMP05784.1"/>
    <property type="molecule type" value="Genomic_DNA"/>
</dbReference>
<feature type="region of interest" description="Disordered" evidence="1">
    <location>
        <begin position="1"/>
        <end position="26"/>
    </location>
</feature>
<name>A0A127Q6Y6_9BURK</name>